<dbReference type="EC" id="3.6.1.66" evidence="10"/>
<feature type="binding site" evidence="10">
    <location>
        <position position="173"/>
    </location>
    <ligand>
        <name>substrate</name>
    </ligand>
</feature>
<dbReference type="GO" id="GO:0000166">
    <property type="term" value="F:nucleotide binding"/>
    <property type="evidence" value="ECO:0007669"/>
    <property type="project" value="UniProtKB-KW"/>
</dbReference>
<comment type="function">
    <text evidence="10">Pyrophosphatase that catalyzes the hydrolysis of nucleoside triphosphates to their monophosphate derivatives, with a high preference for the non-canonical purine nucleotides XTP (xanthosine triphosphate), dITP (deoxyinosine triphosphate) and ITP. Seems to function as a house-cleaning enzyme that removes non-canonical purine nucleotides from the nucleotide pool, thus preventing their incorporation into DNA/RNA and avoiding chromosomal lesions.</text>
</comment>
<dbReference type="GO" id="GO:0009146">
    <property type="term" value="P:purine nucleoside triphosphate catabolic process"/>
    <property type="evidence" value="ECO:0007669"/>
    <property type="project" value="UniProtKB-UniRule"/>
</dbReference>
<evidence type="ECO:0000256" key="4">
    <source>
        <dbReference type="ARBA" id="ARBA00022741"/>
    </source>
</evidence>
<dbReference type="eggNOG" id="COG0127">
    <property type="taxonomic scope" value="Bacteria"/>
</dbReference>
<dbReference type="GO" id="GO:0046872">
    <property type="term" value="F:metal ion binding"/>
    <property type="evidence" value="ECO:0007669"/>
    <property type="project" value="UniProtKB-KW"/>
</dbReference>
<evidence type="ECO:0000256" key="9">
    <source>
        <dbReference type="ARBA" id="ARBA00052017"/>
    </source>
</evidence>
<dbReference type="Pfam" id="PF01725">
    <property type="entry name" value="Ham1p_like"/>
    <property type="match status" value="1"/>
</dbReference>
<feature type="binding site" evidence="10">
    <location>
        <position position="69"/>
    </location>
    <ligand>
        <name>Mg(2+)</name>
        <dbReference type="ChEBI" id="CHEBI:18420"/>
    </ligand>
</feature>
<feature type="binding site" evidence="10">
    <location>
        <begin position="152"/>
        <end position="155"/>
    </location>
    <ligand>
        <name>substrate</name>
    </ligand>
</feature>
<dbReference type="EMBL" id="ACEC01000115">
    <property type="protein sequence ID" value="EEG29081.1"/>
    <property type="molecule type" value="Genomic_DNA"/>
</dbReference>
<feature type="active site" description="Proton acceptor" evidence="10">
    <location>
        <position position="69"/>
    </location>
</feature>
<evidence type="ECO:0000256" key="10">
    <source>
        <dbReference type="HAMAP-Rule" id="MF_01405"/>
    </source>
</evidence>
<evidence type="ECO:0000256" key="7">
    <source>
        <dbReference type="ARBA" id="ARBA00023080"/>
    </source>
</evidence>
<comment type="catalytic activity">
    <reaction evidence="9 10">
        <text>XTP + H2O = XMP + diphosphate + H(+)</text>
        <dbReference type="Rhea" id="RHEA:28610"/>
        <dbReference type="ChEBI" id="CHEBI:15377"/>
        <dbReference type="ChEBI" id="CHEBI:15378"/>
        <dbReference type="ChEBI" id="CHEBI:33019"/>
        <dbReference type="ChEBI" id="CHEBI:57464"/>
        <dbReference type="ChEBI" id="CHEBI:61314"/>
        <dbReference type="EC" id="3.6.1.66"/>
    </reaction>
</comment>
<evidence type="ECO:0000256" key="6">
    <source>
        <dbReference type="ARBA" id="ARBA00022842"/>
    </source>
</evidence>
<comment type="cofactor">
    <cofactor evidence="10">
        <name>Mg(2+)</name>
        <dbReference type="ChEBI" id="CHEBI:18420"/>
    </cofactor>
    <text evidence="10">Binds 1 Mg(2+) ion per subunit.</text>
</comment>
<proteinExistence type="inferred from homology"/>
<dbReference type="GO" id="GO:0036220">
    <property type="term" value="F:ITP diphosphatase activity"/>
    <property type="evidence" value="ECO:0007669"/>
    <property type="project" value="UniProtKB-UniRule"/>
</dbReference>
<evidence type="ECO:0000256" key="2">
    <source>
        <dbReference type="ARBA" id="ARBA00011738"/>
    </source>
</evidence>
<protein>
    <recommendedName>
        <fullName evidence="10">dITP/XTP pyrophosphatase</fullName>
        <ecNumber evidence="10">3.6.1.66</ecNumber>
    </recommendedName>
    <alternativeName>
        <fullName evidence="10">Non-canonical purine NTP pyrophosphatase</fullName>
    </alternativeName>
    <alternativeName>
        <fullName evidence="10">Non-standard purine NTP pyrophosphatase</fullName>
    </alternativeName>
    <alternativeName>
        <fullName evidence="10">Nucleoside-triphosphate diphosphatase</fullName>
    </alternativeName>
    <alternativeName>
        <fullName evidence="10">Nucleoside-triphosphate pyrophosphatase</fullName>
        <shortName evidence="10">NTPase</shortName>
    </alternativeName>
</protein>
<feature type="binding site" evidence="10">
    <location>
        <begin position="178"/>
        <end position="179"/>
    </location>
    <ligand>
        <name>substrate</name>
    </ligand>
</feature>
<dbReference type="PANTHER" id="PTHR11067">
    <property type="entry name" value="INOSINE TRIPHOSPHATE PYROPHOSPHATASE/HAM1 PROTEIN"/>
    <property type="match status" value="1"/>
</dbReference>
<comment type="similarity">
    <text evidence="1 10 11">Belongs to the HAM1 NTPase family.</text>
</comment>
<dbReference type="GO" id="GO:0017111">
    <property type="term" value="F:ribonucleoside triphosphate phosphatase activity"/>
    <property type="evidence" value="ECO:0007669"/>
    <property type="project" value="InterPro"/>
</dbReference>
<dbReference type="GO" id="GO:0035870">
    <property type="term" value="F:dITP diphosphatase activity"/>
    <property type="evidence" value="ECO:0007669"/>
    <property type="project" value="UniProtKB-UniRule"/>
</dbReference>
<dbReference type="InterPro" id="IPR002637">
    <property type="entry name" value="RdgB/HAM1"/>
</dbReference>
<reference evidence="12 13" key="1">
    <citation type="submission" date="2009-01" db="EMBL/GenBank/DDBJ databases">
        <authorList>
            <person name="Fulton L."/>
            <person name="Clifton S."/>
            <person name="Fulton B."/>
            <person name="Xu J."/>
            <person name="Minx P."/>
            <person name="Pepin K.H."/>
            <person name="Johnson M."/>
            <person name="Bhonagiri V."/>
            <person name="Nash W.E."/>
            <person name="Mardis E.R."/>
            <person name="Wilson R.K."/>
        </authorList>
    </citation>
    <scope>NUCLEOTIDE SEQUENCE [LARGE SCALE GENOMIC DNA]</scope>
    <source>
        <strain evidence="12 13">DSM 5476</strain>
    </source>
</reference>
<sequence length="205" mass="22587">MKLILATNNPSKLEEFRRILSPLGFEVLSQSEAGFDMQVEETGKTFAENAFLKADAIYRATGLPTVADDSGLVVKALKGAPGVYSARYAGEHATDEQNNQKLLNELIYVGVEKRQAKFVCSICYIDPNGEAHYTDGVCEGRIGFAERGENGFGYDPLFYANGKSFAEMTDAEKDKYSHRGRALRQLAAIVKELNEVKIYTPAKGE</sequence>
<dbReference type="AlphaFoldDB" id="C0EHF7"/>
<feature type="binding site" evidence="10">
    <location>
        <position position="70"/>
    </location>
    <ligand>
        <name>substrate</name>
    </ligand>
</feature>
<comment type="catalytic activity">
    <reaction evidence="8 10">
        <text>dITP + H2O = dIMP + diphosphate + H(+)</text>
        <dbReference type="Rhea" id="RHEA:28342"/>
        <dbReference type="ChEBI" id="CHEBI:15377"/>
        <dbReference type="ChEBI" id="CHEBI:15378"/>
        <dbReference type="ChEBI" id="CHEBI:33019"/>
        <dbReference type="ChEBI" id="CHEBI:61194"/>
        <dbReference type="ChEBI" id="CHEBI:61382"/>
        <dbReference type="EC" id="3.6.1.66"/>
    </reaction>
</comment>
<dbReference type="HOGENOM" id="CLU_082080_0_2_9"/>
<comment type="subunit">
    <text evidence="2 10">Homodimer.</text>
</comment>
<evidence type="ECO:0000313" key="12">
    <source>
        <dbReference type="EMBL" id="EEG29081.1"/>
    </source>
</evidence>
<comment type="catalytic activity">
    <reaction evidence="10">
        <text>ITP + H2O = IMP + diphosphate + H(+)</text>
        <dbReference type="Rhea" id="RHEA:29399"/>
        <dbReference type="ChEBI" id="CHEBI:15377"/>
        <dbReference type="ChEBI" id="CHEBI:15378"/>
        <dbReference type="ChEBI" id="CHEBI:33019"/>
        <dbReference type="ChEBI" id="CHEBI:58053"/>
        <dbReference type="ChEBI" id="CHEBI:61402"/>
        <dbReference type="EC" id="3.6.1.66"/>
    </reaction>
</comment>
<dbReference type="SUPFAM" id="SSF52972">
    <property type="entry name" value="ITPase-like"/>
    <property type="match status" value="1"/>
</dbReference>
<evidence type="ECO:0000256" key="11">
    <source>
        <dbReference type="RuleBase" id="RU003781"/>
    </source>
</evidence>
<accession>C0EHF7</accession>
<dbReference type="InterPro" id="IPR020922">
    <property type="entry name" value="dITP/XTP_pyrophosphatase"/>
</dbReference>
<organism evidence="12 13">
    <name type="scientific">[Clostridium] methylpentosum DSM 5476</name>
    <dbReference type="NCBI Taxonomy" id="537013"/>
    <lineage>
        <taxon>Bacteria</taxon>
        <taxon>Bacillati</taxon>
        <taxon>Bacillota</taxon>
        <taxon>Clostridia</taxon>
        <taxon>Eubacteriales</taxon>
        <taxon>Oscillospiraceae</taxon>
        <taxon>Oscillospiraceae incertae sedis</taxon>
    </lineage>
</organism>
<evidence type="ECO:0000256" key="1">
    <source>
        <dbReference type="ARBA" id="ARBA00008023"/>
    </source>
</evidence>
<keyword evidence="7 10" id="KW-0546">Nucleotide metabolism</keyword>
<feature type="binding site" evidence="10">
    <location>
        <begin position="7"/>
        <end position="12"/>
    </location>
    <ligand>
        <name>substrate</name>
    </ligand>
</feature>
<evidence type="ECO:0000256" key="3">
    <source>
        <dbReference type="ARBA" id="ARBA00022723"/>
    </source>
</evidence>
<evidence type="ECO:0000256" key="5">
    <source>
        <dbReference type="ARBA" id="ARBA00022801"/>
    </source>
</evidence>
<dbReference type="HAMAP" id="MF_01405">
    <property type="entry name" value="Non_canon_purine_NTPase"/>
    <property type="match status" value="1"/>
</dbReference>
<gene>
    <name evidence="12" type="primary">rdgB</name>
    <name evidence="12" type="ORF">CLOSTMETH_03194</name>
</gene>
<dbReference type="CDD" id="cd00515">
    <property type="entry name" value="HAM1"/>
    <property type="match status" value="1"/>
</dbReference>
<dbReference type="Gene3D" id="3.90.950.10">
    <property type="match status" value="1"/>
</dbReference>
<dbReference type="PANTHER" id="PTHR11067:SF9">
    <property type="entry name" value="INOSINE TRIPHOSPHATE PYROPHOSPHATASE"/>
    <property type="match status" value="1"/>
</dbReference>
<dbReference type="GO" id="GO:0005829">
    <property type="term" value="C:cytosol"/>
    <property type="evidence" value="ECO:0007669"/>
    <property type="project" value="TreeGrafter"/>
</dbReference>
<dbReference type="STRING" id="537013.CLOSTMETH_03194"/>
<keyword evidence="13" id="KW-1185">Reference proteome</keyword>
<dbReference type="GO" id="GO:0036222">
    <property type="term" value="F:XTP diphosphatase activity"/>
    <property type="evidence" value="ECO:0007669"/>
    <property type="project" value="UniProtKB-UniRule"/>
</dbReference>
<dbReference type="NCBIfam" id="TIGR00042">
    <property type="entry name" value="RdgB/HAM1 family non-canonical purine NTP pyrophosphatase"/>
    <property type="match status" value="1"/>
</dbReference>
<comment type="caution">
    <text evidence="12">The sequence shown here is derived from an EMBL/GenBank/DDBJ whole genome shotgun (WGS) entry which is preliminary data.</text>
</comment>
<keyword evidence="6 10" id="KW-0460">Magnesium</keyword>
<dbReference type="Proteomes" id="UP000003340">
    <property type="component" value="Unassembled WGS sequence"/>
</dbReference>
<dbReference type="NCBIfam" id="NF011397">
    <property type="entry name" value="PRK14822.1"/>
    <property type="match status" value="1"/>
</dbReference>
<dbReference type="FunFam" id="3.90.950.10:FF:000001">
    <property type="entry name" value="dITP/XTP pyrophosphatase"/>
    <property type="match status" value="1"/>
</dbReference>
<dbReference type="GO" id="GO:0009117">
    <property type="term" value="P:nucleotide metabolic process"/>
    <property type="evidence" value="ECO:0007669"/>
    <property type="project" value="UniProtKB-KW"/>
</dbReference>
<name>C0EHF7_9FIRM</name>
<keyword evidence="3 10" id="KW-0479">Metal-binding</keyword>
<reference evidence="12 13" key="2">
    <citation type="submission" date="2009-02" db="EMBL/GenBank/DDBJ databases">
        <title>Draft genome sequence of Clostridium methylpentosum (DSM 5476).</title>
        <authorList>
            <person name="Sudarsanam P."/>
            <person name="Ley R."/>
            <person name="Guruge J."/>
            <person name="Turnbaugh P.J."/>
            <person name="Mahowald M."/>
            <person name="Liep D."/>
            <person name="Gordon J."/>
        </authorList>
    </citation>
    <scope>NUCLEOTIDE SEQUENCE [LARGE SCALE GENOMIC DNA]</scope>
    <source>
        <strain evidence="12 13">DSM 5476</strain>
    </source>
</reference>
<evidence type="ECO:0000313" key="13">
    <source>
        <dbReference type="Proteomes" id="UP000003340"/>
    </source>
</evidence>
<dbReference type="InterPro" id="IPR029001">
    <property type="entry name" value="ITPase-like_fam"/>
</dbReference>
<keyword evidence="4 10" id="KW-0547">Nucleotide-binding</keyword>
<feature type="binding site" evidence="10">
    <location>
        <position position="40"/>
    </location>
    <ligand>
        <name>Mg(2+)</name>
        <dbReference type="ChEBI" id="CHEBI:18420"/>
    </ligand>
</feature>
<evidence type="ECO:0000256" key="8">
    <source>
        <dbReference type="ARBA" id="ARBA00051875"/>
    </source>
</evidence>
<keyword evidence="5 10" id="KW-0378">Hydrolase</keyword>